<comment type="caution">
    <text evidence="1">The sequence shown here is derived from an EMBL/GenBank/DDBJ whole genome shotgun (WGS) entry which is preliminary data.</text>
</comment>
<sequence>MTARRSNVLLVQPRGADERLRDIFKAFDVNCDGVLSRKELQKALKYLGAIFPDFKAGRCMHHCDENGDGRIDELELDVLVIYASRCGYKVK</sequence>
<evidence type="ECO:0000313" key="1">
    <source>
        <dbReference type="EMBL" id="KAI4389901.1"/>
    </source>
</evidence>
<dbReference type="Proteomes" id="UP001057402">
    <property type="component" value="Chromosome 1"/>
</dbReference>
<proteinExistence type="predicted"/>
<reference evidence="2" key="1">
    <citation type="journal article" date="2023" name="Front. Plant Sci.">
        <title>Chromosomal-level genome assembly of Melastoma candidum provides insights into trichome evolution.</title>
        <authorList>
            <person name="Zhong Y."/>
            <person name="Wu W."/>
            <person name="Sun C."/>
            <person name="Zou P."/>
            <person name="Liu Y."/>
            <person name="Dai S."/>
            <person name="Zhou R."/>
        </authorList>
    </citation>
    <scope>NUCLEOTIDE SEQUENCE [LARGE SCALE GENOMIC DNA]</scope>
</reference>
<organism evidence="1 2">
    <name type="scientific">Melastoma candidum</name>
    <dbReference type="NCBI Taxonomy" id="119954"/>
    <lineage>
        <taxon>Eukaryota</taxon>
        <taxon>Viridiplantae</taxon>
        <taxon>Streptophyta</taxon>
        <taxon>Embryophyta</taxon>
        <taxon>Tracheophyta</taxon>
        <taxon>Spermatophyta</taxon>
        <taxon>Magnoliopsida</taxon>
        <taxon>eudicotyledons</taxon>
        <taxon>Gunneridae</taxon>
        <taxon>Pentapetalae</taxon>
        <taxon>rosids</taxon>
        <taxon>malvids</taxon>
        <taxon>Myrtales</taxon>
        <taxon>Melastomataceae</taxon>
        <taxon>Melastomatoideae</taxon>
        <taxon>Melastomateae</taxon>
        <taxon>Melastoma</taxon>
    </lineage>
</organism>
<protein>
    <submittedName>
        <fullName evidence="1">Uncharacterized protein</fullName>
    </submittedName>
</protein>
<keyword evidence="2" id="KW-1185">Reference proteome</keyword>
<dbReference type="EMBL" id="CM042880">
    <property type="protein sequence ID" value="KAI4389901.1"/>
    <property type="molecule type" value="Genomic_DNA"/>
</dbReference>
<name>A0ACB9SIK8_9MYRT</name>
<accession>A0ACB9SIK8</accession>
<evidence type="ECO:0000313" key="2">
    <source>
        <dbReference type="Proteomes" id="UP001057402"/>
    </source>
</evidence>
<gene>
    <name evidence="1" type="ORF">MLD38_002071</name>
</gene>